<keyword evidence="3" id="KW-1185">Reference proteome</keyword>
<comment type="caution">
    <text evidence="2">The sequence shown here is derived from an EMBL/GenBank/DDBJ whole genome shotgun (WGS) entry which is preliminary data.</text>
</comment>
<dbReference type="SMART" id="SM00530">
    <property type="entry name" value="HTH_XRE"/>
    <property type="match status" value="1"/>
</dbReference>
<organism evidence="2 3">
    <name type="scientific">Streptomyces fructofermentans</name>
    <dbReference type="NCBI Taxonomy" id="152141"/>
    <lineage>
        <taxon>Bacteria</taxon>
        <taxon>Bacillati</taxon>
        <taxon>Actinomycetota</taxon>
        <taxon>Actinomycetes</taxon>
        <taxon>Kitasatosporales</taxon>
        <taxon>Streptomycetaceae</taxon>
        <taxon>Streptomyces</taxon>
    </lineage>
</organism>
<dbReference type="EMBL" id="BMWD01000022">
    <property type="protein sequence ID" value="GGX80126.1"/>
    <property type="molecule type" value="Genomic_DNA"/>
</dbReference>
<evidence type="ECO:0000313" key="3">
    <source>
        <dbReference type="Proteomes" id="UP000645555"/>
    </source>
</evidence>
<dbReference type="PANTHER" id="PTHR35010:SF2">
    <property type="entry name" value="BLL4672 PROTEIN"/>
    <property type="match status" value="1"/>
</dbReference>
<dbReference type="InterPro" id="IPR010982">
    <property type="entry name" value="Lambda_DNA-bd_dom_sf"/>
</dbReference>
<protein>
    <submittedName>
        <fullName evidence="2">Transcriptional regulator</fullName>
    </submittedName>
</protein>
<dbReference type="InterPro" id="IPR041413">
    <property type="entry name" value="MLTR_LBD"/>
</dbReference>
<dbReference type="GO" id="GO:0003677">
    <property type="term" value="F:DNA binding"/>
    <property type="evidence" value="ECO:0007669"/>
    <property type="project" value="InterPro"/>
</dbReference>
<dbReference type="Pfam" id="PF17765">
    <property type="entry name" value="MLTR_LBD"/>
    <property type="match status" value="1"/>
</dbReference>
<dbReference type="Gene3D" id="1.10.260.40">
    <property type="entry name" value="lambda repressor-like DNA-binding domains"/>
    <property type="match status" value="1"/>
</dbReference>
<dbReference type="Gene3D" id="3.30.450.180">
    <property type="match status" value="1"/>
</dbReference>
<gene>
    <name evidence="2" type="ORF">GCM10010515_54750</name>
</gene>
<proteinExistence type="predicted"/>
<dbReference type="Proteomes" id="UP000645555">
    <property type="component" value="Unassembled WGS sequence"/>
</dbReference>
<evidence type="ECO:0000259" key="1">
    <source>
        <dbReference type="PROSITE" id="PS50943"/>
    </source>
</evidence>
<dbReference type="InterPro" id="IPR001387">
    <property type="entry name" value="Cro/C1-type_HTH"/>
</dbReference>
<dbReference type="PROSITE" id="PS50943">
    <property type="entry name" value="HTH_CROC1"/>
    <property type="match status" value="1"/>
</dbReference>
<reference evidence="2" key="1">
    <citation type="journal article" date="2014" name="Int. J. Syst. Evol. Microbiol.">
        <title>Complete genome sequence of Corynebacterium casei LMG S-19264T (=DSM 44701T), isolated from a smear-ripened cheese.</title>
        <authorList>
            <consortium name="US DOE Joint Genome Institute (JGI-PGF)"/>
            <person name="Walter F."/>
            <person name="Albersmeier A."/>
            <person name="Kalinowski J."/>
            <person name="Ruckert C."/>
        </authorList>
    </citation>
    <scope>NUCLEOTIDE SEQUENCE</scope>
    <source>
        <strain evidence="2">JCM 4956</strain>
    </source>
</reference>
<dbReference type="PANTHER" id="PTHR35010">
    <property type="entry name" value="BLL4672 PROTEIN-RELATED"/>
    <property type="match status" value="1"/>
</dbReference>
<dbReference type="SUPFAM" id="SSF47413">
    <property type="entry name" value="lambda repressor-like DNA-binding domains"/>
    <property type="match status" value="1"/>
</dbReference>
<accession>A0A918U1X4</accession>
<reference evidence="2" key="2">
    <citation type="submission" date="2020-09" db="EMBL/GenBank/DDBJ databases">
        <authorList>
            <person name="Sun Q."/>
            <person name="Ohkuma M."/>
        </authorList>
    </citation>
    <scope>NUCLEOTIDE SEQUENCE</scope>
    <source>
        <strain evidence="2">JCM 4956</strain>
    </source>
</reference>
<dbReference type="Pfam" id="PF13560">
    <property type="entry name" value="HTH_31"/>
    <property type="match status" value="1"/>
</dbReference>
<dbReference type="AlphaFoldDB" id="A0A918U1X4"/>
<sequence length="293" mass="31975">MHRRCYVHRVSDNELGMFLRIRREGVTPADVGLPTGPRRRTPGLRRAELATLAGVSVEYVTRLEQGRDRRPSPPVLSALAEALRMTPSERVHLHRLSKSAEGGFTCMGGATPARTVRPTVRGLLARLEPAPAVLLNRLSEVLARTEGYERVAGPVGLLDGGPPNLARFVFTDARARTAYPDWDRVADEQVAALKQGPFRADRHVAVLADELTVTAGEEFSGRVERLPGLPESSGVVRLVHPEVGELRLAYETLELPADDDQRLIVHLPADDATSTALDHLNGRRPGALRVLSG</sequence>
<feature type="domain" description="HTH cro/C1-type" evidence="1">
    <location>
        <begin position="43"/>
        <end position="90"/>
    </location>
</feature>
<evidence type="ECO:0000313" key="2">
    <source>
        <dbReference type="EMBL" id="GGX80126.1"/>
    </source>
</evidence>
<name>A0A918U1X4_9ACTN</name>
<dbReference type="CDD" id="cd00093">
    <property type="entry name" value="HTH_XRE"/>
    <property type="match status" value="1"/>
</dbReference>